<dbReference type="Pfam" id="PF19200">
    <property type="entry name" value="MupG_N"/>
    <property type="match status" value="1"/>
</dbReference>
<dbReference type="InterPro" id="IPR043797">
    <property type="entry name" value="MupG_N"/>
</dbReference>
<feature type="domain" description="6-phospho-N-acetylmuramidase C-terminal" evidence="1">
    <location>
        <begin position="277"/>
        <end position="392"/>
    </location>
</feature>
<dbReference type="InterPro" id="IPR013785">
    <property type="entry name" value="Aldolase_TIM"/>
</dbReference>
<dbReference type="Pfam" id="PF05913">
    <property type="entry name" value="MupG_C"/>
    <property type="match status" value="1"/>
</dbReference>
<dbReference type="PANTHER" id="PTHR38435:SF1">
    <property type="entry name" value="DUF871 DOMAIN-CONTAINING PROTEIN"/>
    <property type="match status" value="1"/>
</dbReference>
<dbReference type="RefSeq" id="WP_075820870.1">
    <property type="nucleotide sequence ID" value="NZ_CAJUTZ010000053.1"/>
</dbReference>
<evidence type="ECO:0000313" key="3">
    <source>
        <dbReference type="EMBL" id="OLU37038.1"/>
    </source>
</evidence>
<dbReference type="InterPro" id="IPR043894">
    <property type="entry name" value="MupG_C"/>
</dbReference>
<dbReference type="SUPFAM" id="SSF50891">
    <property type="entry name" value="Cyclophilin-like"/>
    <property type="match status" value="1"/>
</dbReference>
<organism evidence="3 4">
    <name type="scientific">Ileibacterium valens</name>
    <dbReference type="NCBI Taxonomy" id="1862668"/>
    <lineage>
        <taxon>Bacteria</taxon>
        <taxon>Bacillati</taxon>
        <taxon>Bacillota</taxon>
        <taxon>Erysipelotrichia</taxon>
        <taxon>Erysipelotrichales</taxon>
        <taxon>Erysipelotrichaceae</taxon>
        <taxon>Ileibacterium</taxon>
    </lineage>
</organism>
<evidence type="ECO:0008006" key="5">
    <source>
        <dbReference type="Google" id="ProtNLM"/>
    </source>
</evidence>
<gene>
    <name evidence="3" type="ORF">BO222_11175</name>
</gene>
<dbReference type="SUPFAM" id="SSF51445">
    <property type="entry name" value="(Trans)glycosidases"/>
    <property type="match status" value="1"/>
</dbReference>
<comment type="caution">
    <text evidence="3">The sequence shown here is derived from an EMBL/GenBank/DDBJ whole genome shotgun (WGS) entry which is preliminary data.</text>
</comment>
<dbReference type="InterPro" id="IPR017853">
    <property type="entry name" value="GH"/>
</dbReference>
<dbReference type="Proteomes" id="UP000186341">
    <property type="component" value="Unassembled WGS sequence"/>
</dbReference>
<dbReference type="Gene3D" id="3.20.20.70">
    <property type="entry name" value="Aldolase class I"/>
    <property type="match status" value="1"/>
</dbReference>
<evidence type="ECO:0000259" key="1">
    <source>
        <dbReference type="Pfam" id="PF05913"/>
    </source>
</evidence>
<dbReference type="InterPro" id="IPR029000">
    <property type="entry name" value="Cyclophilin-like_dom_sf"/>
</dbReference>
<dbReference type="EMBL" id="MPJW01000230">
    <property type="protein sequence ID" value="OLU37038.1"/>
    <property type="molecule type" value="Genomic_DNA"/>
</dbReference>
<feature type="domain" description="6-phospho-N-acetylmuramidase N-terminal" evidence="2">
    <location>
        <begin position="6"/>
        <end position="240"/>
    </location>
</feature>
<dbReference type="OrthoDB" id="5809921at2"/>
<name>A0A1U7NDH1_9FIRM</name>
<reference evidence="3 4" key="1">
    <citation type="submission" date="2016-11" db="EMBL/GenBank/DDBJ databases">
        <title>Description of two novel members of the family Erysipelotrichaceae: Ileibacterium lipovorans gen. nov., sp. nov. and Dubosiella newyorkensis, gen. nov., sp. nov.</title>
        <authorList>
            <person name="Cox L.M."/>
            <person name="Sohn J."/>
            <person name="Tyrrell K.L."/>
            <person name="Citron D.M."/>
            <person name="Lawson P.A."/>
            <person name="Patel N.B."/>
            <person name="Iizumi T."/>
            <person name="Perez-Perez G.I."/>
            <person name="Goldstein E.J."/>
            <person name="Blaser M.J."/>
        </authorList>
    </citation>
    <scope>NUCLEOTIDE SEQUENCE [LARGE SCALE GENOMIC DNA]</scope>
    <source>
        <strain evidence="3 4">NYU-BL-A3</strain>
    </source>
</reference>
<keyword evidence="4" id="KW-1185">Reference proteome</keyword>
<dbReference type="PANTHER" id="PTHR38435">
    <property type="match status" value="1"/>
</dbReference>
<dbReference type="AlphaFoldDB" id="A0A1U7NDH1"/>
<dbReference type="Gene3D" id="2.40.100.10">
    <property type="entry name" value="Cyclophilin-like"/>
    <property type="match status" value="1"/>
</dbReference>
<dbReference type="GeneID" id="82203701"/>
<sequence length="396" mass="45302">MEKIRLGISLYPEQESRQEIEDYLKMASEYGFEKVFTSLFSVEGSREELVAYFKELTDLAHKYGMVVSGDCNGVLFERLGAKADDLSVFKEMGLDILRMDGPFNDERDVILVNNNDGLKIEFNASMSDLTANIIANGGNPDNILTCHNFYPQRYTCPSMEAVKTANEMLTKQGISTAMFLSSQKEGLHGPWPVSDGLPTVEEHRDIPVESQLKHMIAMNNVTEAIFGNAFAPEEEFKAIKKTMEQTYQEINELDADDPFFGNMVHEWIPDGKIRTIPFKLHLDDGITETEKEDLLRYPIHMDMGDCMNYMLRCRFGRILFRGRDFTPRPCSKDHFERGDVVIVNDNCKHYAGEVQVVLKDMKNDGQRNLVGYIDPDEIMILESIRPMDMYSFIVEE</sequence>
<proteinExistence type="predicted"/>
<accession>A0A1U7NDH1</accession>
<protein>
    <recommendedName>
        <fullName evidence="5">Cell surface protein</fullName>
    </recommendedName>
</protein>
<evidence type="ECO:0000259" key="2">
    <source>
        <dbReference type="Pfam" id="PF19200"/>
    </source>
</evidence>
<dbReference type="InterPro" id="IPR008589">
    <property type="entry name" value="MupG"/>
</dbReference>
<evidence type="ECO:0000313" key="4">
    <source>
        <dbReference type="Proteomes" id="UP000186341"/>
    </source>
</evidence>